<dbReference type="UniPathway" id="UPA00666"/>
<dbReference type="Pfam" id="PF20154">
    <property type="entry name" value="LNT_N"/>
    <property type="match status" value="1"/>
</dbReference>
<dbReference type="KEGG" id="noy:EXE57_02175"/>
<dbReference type="PANTHER" id="PTHR38686:SF1">
    <property type="entry name" value="APOLIPOPROTEIN N-ACYLTRANSFERASE"/>
    <property type="match status" value="1"/>
</dbReference>
<evidence type="ECO:0000256" key="7">
    <source>
        <dbReference type="ARBA" id="ARBA00023315"/>
    </source>
</evidence>
<evidence type="ECO:0000256" key="2">
    <source>
        <dbReference type="ARBA" id="ARBA00022475"/>
    </source>
</evidence>
<dbReference type="Pfam" id="PF00795">
    <property type="entry name" value="CN_hydrolase"/>
    <property type="match status" value="1"/>
</dbReference>
<keyword evidence="5 8" id="KW-1133">Transmembrane helix</keyword>
<comment type="function">
    <text evidence="8">Catalyzes the phospholipid dependent N-acylation of the N-terminal cysteine of apolipoprotein, the last step in lipoprotein maturation.</text>
</comment>
<comment type="subcellular location">
    <subcellularLocation>
        <location evidence="1 8">Cell membrane</location>
        <topology evidence="1 8">Multi-pass membrane protein</topology>
    </subcellularLocation>
</comment>
<dbReference type="AlphaFoldDB" id="A0A4P7GHP5"/>
<keyword evidence="6 8" id="KW-0472">Membrane</keyword>
<evidence type="ECO:0000256" key="6">
    <source>
        <dbReference type="ARBA" id="ARBA00023136"/>
    </source>
</evidence>
<dbReference type="SUPFAM" id="SSF56317">
    <property type="entry name" value="Carbon-nitrogen hydrolase"/>
    <property type="match status" value="1"/>
</dbReference>
<accession>A0A4P7GHP5</accession>
<dbReference type="GO" id="GO:0042158">
    <property type="term" value="P:lipoprotein biosynthetic process"/>
    <property type="evidence" value="ECO:0007669"/>
    <property type="project" value="UniProtKB-UniRule"/>
</dbReference>
<dbReference type="InterPro" id="IPR004563">
    <property type="entry name" value="Apolipo_AcylTrfase"/>
</dbReference>
<dbReference type="CDD" id="cd07571">
    <property type="entry name" value="ALP_N-acyl_transferase"/>
    <property type="match status" value="1"/>
</dbReference>
<feature type="domain" description="CN hydrolase" evidence="9">
    <location>
        <begin position="292"/>
        <end position="540"/>
    </location>
</feature>
<feature type="transmembrane region" description="Helical" evidence="8">
    <location>
        <begin position="228"/>
        <end position="251"/>
    </location>
</feature>
<feature type="transmembrane region" description="Helical" evidence="8">
    <location>
        <begin position="161"/>
        <end position="183"/>
    </location>
</feature>
<feature type="transmembrane region" description="Helical" evidence="8">
    <location>
        <begin position="190"/>
        <end position="208"/>
    </location>
</feature>
<comment type="similarity">
    <text evidence="8">Belongs to the CN hydrolase family. Apolipoprotein N-acyltransferase subfamily.</text>
</comment>
<evidence type="ECO:0000256" key="4">
    <source>
        <dbReference type="ARBA" id="ARBA00022692"/>
    </source>
</evidence>
<evidence type="ECO:0000256" key="8">
    <source>
        <dbReference type="HAMAP-Rule" id="MF_01148"/>
    </source>
</evidence>
<keyword evidence="2 8" id="KW-1003">Cell membrane</keyword>
<dbReference type="GO" id="GO:0005886">
    <property type="term" value="C:plasma membrane"/>
    <property type="evidence" value="ECO:0007669"/>
    <property type="project" value="UniProtKB-SubCell"/>
</dbReference>
<dbReference type="InterPro" id="IPR036526">
    <property type="entry name" value="C-N_Hydrolase_sf"/>
</dbReference>
<dbReference type="InterPro" id="IPR003010">
    <property type="entry name" value="C-N_Hydrolase"/>
</dbReference>
<dbReference type="PANTHER" id="PTHR38686">
    <property type="entry name" value="APOLIPOPROTEIN N-ACYLTRANSFERASE"/>
    <property type="match status" value="1"/>
</dbReference>
<dbReference type="PROSITE" id="PS50263">
    <property type="entry name" value="CN_HYDROLASE"/>
    <property type="match status" value="1"/>
</dbReference>
<comment type="catalytic activity">
    <reaction evidence="8">
        <text>N-terminal S-1,2-diacyl-sn-glyceryl-L-cysteinyl-[lipoprotein] + a glycerophospholipid = N-acyl-S-1,2-diacyl-sn-glyceryl-L-cysteinyl-[lipoprotein] + a 2-acyl-sn-glycero-3-phospholipid + H(+)</text>
        <dbReference type="Rhea" id="RHEA:48228"/>
        <dbReference type="Rhea" id="RHEA-COMP:14681"/>
        <dbReference type="Rhea" id="RHEA-COMP:14684"/>
        <dbReference type="ChEBI" id="CHEBI:15378"/>
        <dbReference type="ChEBI" id="CHEBI:136912"/>
        <dbReference type="ChEBI" id="CHEBI:140656"/>
        <dbReference type="ChEBI" id="CHEBI:140657"/>
        <dbReference type="ChEBI" id="CHEBI:140660"/>
        <dbReference type="EC" id="2.3.1.269"/>
    </reaction>
</comment>
<protein>
    <recommendedName>
        <fullName evidence="8">Apolipoprotein N-acyltransferase</fullName>
        <shortName evidence="8">ALP N-acyltransferase</shortName>
        <ecNumber evidence="8">2.3.1.269</ecNumber>
    </recommendedName>
</protein>
<name>A0A4P7GHP5_9ACTN</name>
<comment type="pathway">
    <text evidence="8">Protein modification; lipoprotein biosynthesis (N-acyl transfer).</text>
</comment>
<feature type="transmembrane region" description="Helical" evidence="8">
    <location>
        <begin position="134"/>
        <end position="155"/>
    </location>
</feature>
<evidence type="ECO:0000256" key="5">
    <source>
        <dbReference type="ARBA" id="ARBA00022989"/>
    </source>
</evidence>
<dbReference type="HAMAP" id="MF_01148">
    <property type="entry name" value="Lnt"/>
    <property type="match status" value="1"/>
</dbReference>
<feature type="transmembrane region" description="Helical" evidence="8">
    <location>
        <begin position="76"/>
        <end position="103"/>
    </location>
</feature>
<keyword evidence="4 8" id="KW-0812">Transmembrane</keyword>
<dbReference type="EC" id="2.3.1.269" evidence="8"/>
<dbReference type="GO" id="GO:0016410">
    <property type="term" value="F:N-acyltransferase activity"/>
    <property type="evidence" value="ECO:0007669"/>
    <property type="project" value="UniProtKB-UniRule"/>
</dbReference>
<gene>
    <name evidence="8 10" type="primary">lnt</name>
    <name evidence="10" type="ORF">EXE57_02175</name>
</gene>
<organism evidence="10 11">
    <name type="scientific">Nocardioides euryhalodurans</name>
    <dbReference type="NCBI Taxonomy" id="2518370"/>
    <lineage>
        <taxon>Bacteria</taxon>
        <taxon>Bacillati</taxon>
        <taxon>Actinomycetota</taxon>
        <taxon>Actinomycetes</taxon>
        <taxon>Propionibacteriales</taxon>
        <taxon>Nocardioidaceae</taxon>
        <taxon>Nocardioides</taxon>
    </lineage>
</organism>
<feature type="transmembrane region" description="Helical" evidence="8">
    <location>
        <begin position="258"/>
        <end position="277"/>
    </location>
</feature>
<reference evidence="10 11" key="1">
    <citation type="submission" date="2019-03" db="EMBL/GenBank/DDBJ databases">
        <title>Three New Species of Nocardioides, Nocardioides euryhalodurans sp. nov., Nocardioides seonyuensis sp. nov. and Nocardioides eburneoflavus sp. nov., Iolated from Soil.</title>
        <authorList>
            <person name="Roh S.G."/>
            <person name="Lee C."/>
            <person name="Kim M.-K."/>
            <person name="Kim S.B."/>
        </authorList>
    </citation>
    <scope>NUCLEOTIDE SEQUENCE [LARGE SCALE GENOMIC DNA]</scope>
    <source>
        <strain evidence="10 11">MMS17-SY117</strain>
    </source>
</reference>
<sequence length="584" mass="61706">MQFVASGTVVRVIASEVGRHHRPTWFTEVGPAPRGRTRKGPWFPRQLPGVGSRSISGWPEGRSGPFRRPATPTGGAVGVVPTGTFAPVLLRTGFALLAGALLAQAFEPVGLALLLPIGVAGFVLSVRGLPARRAWIPGLAFGIGFQFVLLFWMRVVGYEPWVALAGIEAAFYAPLASATVVLLRHRGGPLWFAAAWVAMETIRSGWPFSGMPWGRLSYAVAGTAWQDALPYVGMAGLSFLLALLGALLAGVVTGPRRLRAGVAVAGVAAASVVPTLVPHELPTVGERTVAVVQGDVPGDGSDILLDHRQVTRNHVDATVDLADRVEEGGAPRPDFVVWPENSTAVDPFLASDVNAWINEASAAVQVPILVGAMVDAGTENVLNQGIVWEPDTGAADRYTKWHPVPFGEYIPWRDLGLGSIGQLRLIPRDMLGGTRTEPLPVGGTLVADAICFDVAYDDGIHAQLRNGGQLLTVQTSNAMFIHTAQIEQQFEISRLRALETGRHVLVAATNGVSGVIAPDGTVVARAGIRTQDVLVEDVTIADGLTPAVWAGSWPGRAAVALTVLGLVLGLLPYRRRQRSGGVGT</sequence>
<keyword evidence="11" id="KW-1185">Reference proteome</keyword>
<dbReference type="Gene3D" id="3.60.110.10">
    <property type="entry name" value="Carbon-nitrogen hydrolase"/>
    <property type="match status" value="1"/>
</dbReference>
<proteinExistence type="inferred from homology"/>
<keyword evidence="7 8" id="KW-0012">Acyltransferase</keyword>
<keyword evidence="10" id="KW-0449">Lipoprotein</keyword>
<dbReference type="OrthoDB" id="9804277at2"/>
<dbReference type="Proteomes" id="UP000294894">
    <property type="component" value="Chromosome"/>
</dbReference>
<feature type="transmembrane region" description="Helical" evidence="8">
    <location>
        <begin position="109"/>
        <end position="127"/>
    </location>
</feature>
<dbReference type="NCBIfam" id="TIGR00546">
    <property type="entry name" value="lnt"/>
    <property type="match status" value="1"/>
</dbReference>
<evidence type="ECO:0000313" key="11">
    <source>
        <dbReference type="Proteomes" id="UP000294894"/>
    </source>
</evidence>
<keyword evidence="3 8" id="KW-0808">Transferase</keyword>
<evidence type="ECO:0000313" key="10">
    <source>
        <dbReference type="EMBL" id="QBR91207.1"/>
    </source>
</evidence>
<dbReference type="InterPro" id="IPR045378">
    <property type="entry name" value="LNT_N"/>
</dbReference>
<dbReference type="EMBL" id="CP038267">
    <property type="protein sequence ID" value="QBR91207.1"/>
    <property type="molecule type" value="Genomic_DNA"/>
</dbReference>
<evidence type="ECO:0000259" key="9">
    <source>
        <dbReference type="PROSITE" id="PS50263"/>
    </source>
</evidence>
<evidence type="ECO:0000256" key="3">
    <source>
        <dbReference type="ARBA" id="ARBA00022679"/>
    </source>
</evidence>
<evidence type="ECO:0000256" key="1">
    <source>
        <dbReference type="ARBA" id="ARBA00004651"/>
    </source>
</evidence>